<accession>A0A3P1SWZ7</accession>
<dbReference type="SUPFAM" id="SSF55811">
    <property type="entry name" value="Nudix"/>
    <property type="match status" value="1"/>
</dbReference>
<sequence length="261" mass="29296">MNVEYIYASDSRIWSDEAGHWLFSEPYHDHSMSLAVYELELSPDQSQKLIVMPDLLSDIDIPPVGLRQLLMGTDDSGFALLSRAAQVTTWHQNHQYCPRCGSGLEQHNQDLAKECVKCGLLQYPRISPCIITLVTDGDYCLLAQGIRFNGPMFSTLAGFIEAGESAEQALVREVKEEVGVDVKNINYFGSQPWPFPHSLMLGYFAEYDGGEIVPQPGEIIEARWFHYTELETAPIPPKLSISRALIDSFIENRSGHSEGER</sequence>
<keyword evidence="6 10" id="KW-0378">Hydrolase</keyword>
<dbReference type="NCBIfam" id="NF001299">
    <property type="entry name" value="PRK00241.1"/>
    <property type="match status" value="1"/>
</dbReference>
<dbReference type="Gene3D" id="3.90.79.10">
    <property type="entry name" value="Nucleoside Triphosphate Pyrophosphohydrolase"/>
    <property type="match status" value="1"/>
</dbReference>
<evidence type="ECO:0000256" key="5">
    <source>
        <dbReference type="ARBA" id="ARBA00022723"/>
    </source>
</evidence>
<proteinExistence type="inferred from homology"/>
<dbReference type="PRINTS" id="PR00502">
    <property type="entry name" value="NUDIXFAMILY"/>
</dbReference>
<comment type="caution">
    <text evidence="12">The sequence shown here is derived from an EMBL/GenBank/DDBJ whole genome shotgun (WGS) entry which is preliminary data.</text>
</comment>
<dbReference type="OrthoDB" id="9791656at2"/>
<dbReference type="InterPro" id="IPR020084">
    <property type="entry name" value="NUDIX_hydrolase_CS"/>
</dbReference>
<evidence type="ECO:0000256" key="7">
    <source>
        <dbReference type="ARBA" id="ARBA00022842"/>
    </source>
</evidence>
<evidence type="ECO:0000256" key="2">
    <source>
        <dbReference type="ARBA" id="ARBA00001947"/>
    </source>
</evidence>
<organism evidence="12 13">
    <name type="scientific">Amphritea balenae</name>
    <dbReference type="NCBI Taxonomy" id="452629"/>
    <lineage>
        <taxon>Bacteria</taxon>
        <taxon>Pseudomonadati</taxon>
        <taxon>Pseudomonadota</taxon>
        <taxon>Gammaproteobacteria</taxon>
        <taxon>Oceanospirillales</taxon>
        <taxon>Oceanospirillaceae</taxon>
        <taxon>Amphritea</taxon>
    </lineage>
</organism>
<dbReference type="PROSITE" id="PS00893">
    <property type="entry name" value="NUDIX_BOX"/>
    <property type="match status" value="1"/>
</dbReference>
<evidence type="ECO:0000256" key="1">
    <source>
        <dbReference type="ARBA" id="ARBA00001946"/>
    </source>
</evidence>
<gene>
    <name evidence="12" type="ORF">EHS89_06045</name>
</gene>
<dbReference type="GO" id="GO:0006742">
    <property type="term" value="P:NADP+ catabolic process"/>
    <property type="evidence" value="ECO:0007669"/>
    <property type="project" value="TreeGrafter"/>
</dbReference>
<evidence type="ECO:0000256" key="4">
    <source>
        <dbReference type="ARBA" id="ARBA00012381"/>
    </source>
</evidence>
<dbReference type="AlphaFoldDB" id="A0A3P1SWZ7"/>
<dbReference type="Gene3D" id="3.90.79.20">
    <property type="match status" value="1"/>
</dbReference>
<dbReference type="GO" id="GO:0019677">
    <property type="term" value="P:NAD+ catabolic process"/>
    <property type="evidence" value="ECO:0007669"/>
    <property type="project" value="TreeGrafter"/>
</dbReference>
<dbReference type="GO" id="GO:0035529">
    <property type="term" value="F:NADH pyrophosphatase activity"/>
    <property type="evidence" value="ECO:0007669"/>
    <property type="project" value="TreeGrafter"/>
</dbReference>
<dbReference type="EC" id="3.6.1.22" evidence="4"/>
<dbReference type="CDD" id="cd03429">
    <property type="entry name" value="NUDIX_NADH_pyrophosphatase_Nudt13"/>
    <property type="match status" value="1"/>
</dbReference>
<evidence type="ECO:0000256" key="10">
    <source>
        <dbReference type="RuleBase" id="RU003476"/>
    </source>
</evidence>
<dbReference type="RefSeq" id="WP_124925225.1">
    <property type="nucleotide sequence ID" value="NZ_BMOH01000003.1"/>
</dbReference>
<comment type="similarity">
    <text evidence="3">Belongs to the Nudix hydrolase family. NudC subfamily.</text>
</comment>
<dbReference type="GO" id="GO:0046872">
    <property type="term" value="F:metal ion binding"/>
    <property type="evidence" value="ECO:0007669"/>
    <property type="project" value="UniProtKB-KW"/>
</dbReference>
<comment type="catalytic activity">
    <reaction evidence="9">
        <text>a 5'-end NAD(+)-phospho-ribonucleoside in mRNA + H2O = a 5'-end phospho-adenosine-phospho-ribonucleoside in mRNA + beta-nicotinamide D-ribonucleotide + 2 H(+)</text>
        <dbReference type="Rhea" id="RHEA:60876"/>
        <dbReference type="Rhea" id="RHEA-COMP:15698"/>
        <dbReference type="Rhea" id="RHEA-COMP:15719"/>
        <dbReference type="ChEBI" id="CHEBI:14649"/>
        <dbReference type="ChEBI" id="CHEBI:15377"/>
        <dbReference type="ChEBI" id="CHEBI:15378"/>
        <dbReference type="ChEBI" id="CHEBI:144029"/>
        <dbReference type="ChEBI" id="CHEBI:144051"/>
    </reaction>
    <physiologicalReaction direction="left-to-right" evidence="9">
        <dbReference type="Rhea" id="RHEA:60877"/>
    </physiologicalReaction>
</comment>
<keyword evidence="7" id="KW-0460">Magnesium</keyword>
<dbReference type="Pfam" id="PF00293">
    <property type="entry name" value="NUDIX"/>
    <property type="match status" value="1"/>
</dbReference>
<keyword evidence="8" id="KW-0520">NAD</keyword>
<dbReference type="GO" id="GO:0110153">
    <property type="term" value="F:RNA NAD-cap (NMN-forming) hydrolase activity"/>
    <property type="evidence" value="ECO:0007669"/>
    <property type="project" value="RHEA"/>
</dbReference>
<dbReference type="PROSITE" id="PS51462">
    <property type="entry name" value="NUDIX"/>
    <property type="match status" value="1"/>
</dbReference>
<dbReference type="Proteomes" id="UP000267535">
    <property type="component" value="Unassembled WGS sequence"/>
</dbReference>
<keyword evidence="5" id="KW-0479">Metal-binding</keyword>
<dbReference type="PANTHER" id="PTHR42904">
    <property type="entry name" value="NUDIX HYDROLASE, NUDC SUBFAMILY"/>
    <property type="match status" value="1"/>
</dbReference>
<feature type="domain" description="Nudix hydrolase" evidence="11">
    <location>
        <begin position="124"/>
        <end position="247"/>
    </location>
</feature>
<evidence type="ECO:0000256" key="8">
    <source>
        <dbReference type="ARBA" id="ARBA00023027"/>
    </source>
</evidence>
<evidence type="ECO:0000313" key="13">
    <source>
        <dbReference type="Proteomes" id="UP000267535"/>
    </source>
</evidence>
<dbReference type="InterPro" id="IPR000086">
    <property type="entry name" value="NUDIX_hydrolase_dom"/>
</dbReference>
<dbReference type="GO" id="GO:0005829">
    <property type="term" value="C:cytosol"/>
    <property type="evidence" value="ECO:0007669"/>
    <property type="project" value="TreeGrafter"/>
</dbReference>
<evidence type="ECO:0000256" key="3">
    <source>
        <dbReference type="ARBA" id="ARBA00009595"/>
    </source>
</evidence>
<dbReference type="InterPro" id="IPR015797">
    <property type="entry name" value="NUDIX_hydrolase-like_dom_sf"/>
</dbReference>
<dbReference type="Pfam" id="PF09297">
    <property type="entry name" value="Zn_ribbon_NUD"/>
    <property type="match status" value="1"/>
</dbReference>
<comment type="cofactor">
    <cofactor evidence="1">
        <name>Mg(2+)</name>
        <dbReference type="ChEBI" id="CHEBI:18420"/>
    </cofactor>
</comment>
<evidence type="ECO:0000313" key="12">
    <source>
        <dbReference type="EMBL" id="RRD00643.1"/>
    </source>
</evidence>
<dbReference type="PANTHER" id="PTHR42904:SF6">
    <property type="entry name" value="NAD-CAPPED RNA HYDROLASE NUDT12"/>
    <property type="match status" value="1"/>
</dbReference>
<evidence type="ECO:0000259" key="11">
    <source>
        <dbReference type="PROSITE" id="PS51462"/>
    </source>
</evidence>
<name>A0A3P1SWZ7_9GAMM</name>
<dbReference type="InterPro" id="IPR015376">
    <property type="entry name" value="Znr_NADH_PPase"/>
</dbReference>
<dbReference type="InterPro" id="IPR020476">
    <property type="entry name" value="Nudix_hydrolase"/>
</dbReference>
<dbReference type="InterPro" id="IPR049734">
    <property type="entry name" value="NudC-like_C"/>
</dbReference>
<reference evidence="12 13" key="1">
    <citation type="submission" date="2018-11" db="EMBL/GenBank/DDBJ databases">
        <title>The draft genome sequence of Amphritea balenae JAMM 1525T.</title>
        <authorList>
            <person name="Fang Z."/>
            <person name="Zhang Y."/>
            <person name="Han X."/>
        </authorList>
    </citation>
    <scope>NUCLEOTIDE SEQUENCE [LARGE SCALE GENOMIC DNA]</scope>
    <source>
        <strain evidence="12 13">JAMM 1525</strain>
    </source>
</reference>
<protein>
    <recommendedName>
        <fullName evidence="4">NAD(+) diphosphatase</fullName>
        <ecNumber evidence="4">3.6.1.22</ecNumber>
    </recommendedName>
</protein>
<comment type="cofactor">
    <cofactor evidence="2">
        <name>Zn(2+)</name>
        <dbReference type="ChEBI" id="CHEBI:29105"/>
    </cofactor>
</comment>
<dbReference type="EMBL" id="RQXV01000002">
    <property type="protein sequence ID" value="RRD00643.1"/>
    <property type="molecule type" value="Genomic_DNA"/>
</dbReference>
<evidence type="ECO:0000256" key="9">
    <source>
        <dbReference type="ARBA" id="ARBA00023679"/>
    </source>
</evidence>
<dbReference type="InterPro" id="IPR050241">
    <property type="entry name" value="NAD-cap_RNA_hydrolase_NudC"/>
</dbReference>
<keyword evidence="13" id="KW-1185">Reference proteome</keyword>
<evidence type="ECO:0000256" key="6">
    <source>
        <dbReference type="ARBA" id="ARBA00022801"/>
    </source>
</evidence>